<evidence type="ECO:0000313" key="1">
    <source>
        <dbReference type="EMBL" id="POG75079.1"/>
    </source>
</evidence>
<dbReference type="Proteomes" id="UP000018888">
    <property type="component" value="Unassembled WGS sequence"/>
</dbReference>
<accession>A0A2P4QBR8</accession>
<evidence type="ECO:0000313" key="2">
    <source>
        <dbReference type="Proteomes" id="UP000018888"/>
    </source>
</evidence>
<protein>
    <submittedName>
        <fullName evidence="1">Uncharacterized protein</fullName>
    </submittedName>
</protein>
<dbReference type="AlphaFoldDB" id="A0A2P4QBR8"/>
<reference evidence="1 2" key="1">
    <citation type="journal article" date="2013" name="Proc. Natl. Acad. Sci. U.S.A.">
        <title>Genome of an arbuscular mycorrhizal fungus provides insight into the oldest plant symbiosis.</title>
        <authorList>
            <person name="Tisserant E."/>
            <person name="Malbreil M."/>
            <person name="Kuo A."/>
            <person name="Kohler A."/>
            <person name="Symeonidi A."/>
            <person name="Balestrini R."/>
            <person name="Charron P."/>
            <person name="Duensing N."/>
            <person name="Frei Dit Frey N."/>
            <person name="Gianinazzi-Pearson V."/>
            <person name="Gilbert L.B."/>
            <person name="Handa Y."/>
            <person name="Herr J.R."/>
            <person name="Hijri M."/>
            <person name="Koul R."/>
            <person name="Kawaguchi M."/>
            <person name="Krajinski F."/>
            <person name="Lammers P.J."/>
            <person name="Masclaux F.G."/>
            <person name="Murat C."/>
            <person name="Morin E."/>
            <person name="Ndikumana S."/>
            <person name="Pagni M."/>
            <person name="Petitpierre D."/>
            <person name="Requena N."/>
            <person name="Rosikiewicz P."/>
            <person name="Riley R."/>
            <person name="Saito K."/>
            <person name="San Clemente H."/>
            <person name="Shapiro H."/>
            <person name="van Tuinen D."/>
            <person name="Becard G."/>
            <person name="Bonfante P."/>
            <person name="Paszkowski U."/>
            <person name="Shachar-Hill Y.Y."/>
            <person name="Tuskan G.A."/>
            <person name="Young P.W."/>
            <person name="Sanders I.R."/>
            <person name="Henrissat B."/>
            <person name="Rensing S.A."/>
            <person name="Grigoriev I.V."/>
            <person name="Corradi N."/>
            <person name="Roux C."/>
            <person name="Martin F."/>
        </authorList>
    </citation>
    <scope>NUCLEOTIDE SEQUENCE [LARGE SCALE GENOMIC DNA]</scope>
    <source>
        <strain evidence="1 2">DAOM 197198</strain>
    </source>
</reference>
<reference evidence="1 2" key="2">
    <citation type="journal article" date="2018" name="New Phytol.">
        <title>High intraspecific genome diversity in the model arbuscular mycorrhizal symbiont Rhizophagus irregularis.</title>
        <authorList>
            <person name="Chen E.C.H."/>
            <person name="Morin E."/>
            <person name="Beaudet D."/>
            <person name="Noel J."/>
            <person name="Yildirir G."/>
            <person name="Ndikumana S."/>
            <person name="Charron P."/>
            <person name="St-Onge C."/>
            <person name="Giorgi J."/>
            <person name="Kruger M."/>
            <person name="Marton T."/>
            <person name="Ropars J."/>
            <person name="Grigoriev I.V."/>
            <person name="Hainaut M."/>
            <person name="Henrissat B."/>
            <person name="Roux C."/>
            <person name="Martin F."/>
            <person name="Corradi N."/>
        </authorList>
    </citation>
    <scope>NUCLEOTIDE SEQUENCE [LARGE SCALE GENOMIC DNA]</scope>
    <source>
        <strain evidence="1 2">DAOM 197198</strain>
    </source>
</reference>
<name>A0A2P4QBR8_RHIID</name>
<organism evidence="1 2">
    <name type="scientific">Rhizophagus irregularis (strain DAOM 181602 / DAOM 197198 / MUCL 43194)</name>
    <name type="common">Arbuscular mycorrhizal fungus</name>
    <name type="synonym">Glomus intraradices</name>
    <dbReference type="NCBI Taxonomy" id="747089"/>
    <lineage>
        <taxon>Eukaryota</taxon>
        <taxon>Fungi</taxon>
        <taxon>Fungi incertae sedis</taxon>
        <taxon>Mucoromycota</taxon>
        <taxon>Glomeromycotina</taxon>
        <taxon>Glomeromycetes</taxon>
        <taxon>Glomerales</taxon>
        <taxon>Glomeraceae</taxon>
        <taxon>Rhizophagus</taxon>
    </lineage>
</organism>
<keyword evidence="2" id="KW-1185">Reference proteome</keyword>
<sequence>MLYSKQINENNDMFRFLVKHIRNVIRKSIVSFLLDTLQAKFMKIRVTININNVVVNLMQKLKRSTLCTRSRGEKGYKGYKKKKRLSEKKRDKSNLIDKKFFCALLDRGCIMYHGRRKDPPLTLHVFSYEVSSLEVVSFFEDQFHNEKKFFFSDVGKKMCVL</sequence>
<comment type="caution">
    <text evidence="1">The sequence shown here is derived from an EMBL/GenBank/DDBJ whole genome shotgun (WGS) entry which is preliminary data.</text>
</comment>
<gene>
    <name evidence="1" type="ORF">GLOIN_2v1838983</name>
</gene>
<proteinExistence type="predicted"/>
<dbReference type="EMBL" id="AUPC02000065">
    <property type="protein sequence ID" value="POG75079.1"/>
    <property type="molecule type" value="Genomic_DNA"/>
</dbReference>